<accession>A0A1C7LSB1</accession>
<sequence>MPLGVCNLLQETLNTCSNHPGNAFRKSLHLADGARNVLDASCSEVRADDSAEGSTLNRRLPADIMSAAFTVSSSLSTSTPTERAQTTGSEVDAYNLCSLSQADMIL</sequence>
<comment type="caution">
    <text evidence="1">The sequence shown here is derived from an EMBL/GenBank/DDBJ whole genome shotgun (WGS) entry which is preliminary data.</text>
</comment>
<evidence type="ECO:0000313" key="2">
    <source>
        <dbReference type="Proteomes" id="UP000092993"/>
    </source>
</evidence>
<protein>
    <submittedName>
        <fullName evidence="1">Uncharacterized protein</fullName>
    </submittedName>
</protein>
<dbReference type="Proteomes" id="UP000092993">
    <property type="component" value="Unassembled WGS sequence"/>
</dbReference>
<keyword evidence="2" id="KW-1185">Reference proteome</keyword>
<dbReference type="EMBL" id="LUGG01000027">
    <property type="protein sequence ID" value="OBZ66799.1"/>
    <property type="molecule type" value="Genomic_DNA"/>
</dbReference>
<proteinExistence type="predicted"/>
<evidence type="ECO:0000313" key="1">
    <source>
        <dbReference type="EMBL" id="OBZ66799.1"/>
    </source>
</evidence>
<name>A0A1C7LSB1_GRIFR</name>
<reference evidence="1 2" key="1">
    <citation type="submission" date="2016-03" db="EMBL/GenBank/DDBJ databases">
        <title>Whole genome sequencing of Grifola frondosa 9006-11.</title>
        <authorList>
            <person name="Min B."/>
            <person name="Park H."/>
            <person name="Kim J.-G."/>
            <person name="Cho H."/>
            <person name="Oh Y.-L."/>
            <person name="Kong W.-S."/>
            <person name="Choi I.-G."/>
        </authorList>
    </citation>
    <scope>NUCLEOTIDE SEQUENCE [LARGE SCALE GENOMIC DNA]</scope>
    <source>
        <strain evidence="1 2">9006-11</strain>
    </source>
</reference>
<dbReference type="AlphaFoldDB" id="A0A1C7LSB1"/>
<gene>
    <name evidence="1" type="ORF">A0H81_13165</name>
</gene>
<organism evidence="1 2">
    <name type="scientific">Grifola frondosa</name>
    <name type="common">Maitake</name>
    <name type="synonym">Polyporus frondosus</name>
    <dbReference type="NCBI Taxonomy" id="5627"/>
    <lineage>
        <taxon>Eukaryota</taxon>
        <taxon>Fungi</taxon>
        <taxon>Dikarya</taxon>
        <taxon>Basidiomycota</taxon>
        <taxon>Agaricomycotina</taxon>
        <taxon>Agaricomycetes</taxon>
        <taxon>Polyporales</taxon>
        <taxon>Grifolaceae</taxon>
        <taxon>Grifola</taxon>
    </lineage>
</organism>